<gene>
    <name evidence="1" type="ORF">UFOPK3967_02553</name>
</gene>
<dbReference type="AlphaFoldDB" id="A0A6J7QKY7"/>
<organism evidence="1">
    <name type="scientific">freshwater metagenome</name>
    <dbReference type="NCBI Taxonomy" id="449393"/>
    <lineage>
        <taxon>unclassified sequences</taxon>
        <taxon>metagenomes</taxon>
        <taxon>ecological metagenomes</taxon>
    </lineage>
</organism>
<sequence length="52" mass="5531">MRGSSVVRANRCEVAAEAELGARELVIVGGKLHVGEHPIGCEVFVLAYPLVQ</sequence>
<accession>A0A6J7QKY7</accession>
<evidence type="ECO:0000313" key="1">
    <source>
        <dbReference type="EMBL" id="CAB5017179.1"/>
    </source>
</evidence>
<dbReference type="EMBL" id="CAFBOS010000203">
    <property type="protein sequence ID" value="CAB5017179.1"/>
    <property type="molecule type" value="Genomic_DNA"/>
</dbReference>
<proteinExistence type="predicted"/>
<protein>
    <submittedName>
        <fullName evidence="1">Unannotated protein</fullName>
    </submittedName>
</protein>
<reference evidence="1" key="1">
    <citation type="submission" date="2020-05" db="EMBL/GenBank/DDBJ databases">
        <authorList>
            <person name="Chiriac C."/>
            <person name="Salcher M."/>
            <person name="Ghai R."/>
            <person name="Kavagutti S V."/>
        </authorList>
    </citation>
    <scope>NUCLEOTIDE SEQUENCE</scope>
</reference>
<name>A0A6J7QKY7_9ZZZZ</name>